<keyword evidence="1" id="KW-0547">Nucleotide-binding</keyword>
<evidence type="ECO:0000256" key="1">
    <source>
        <dbReference type="ARBA" id="ARBA00022741"/>
    </source>
</evidence>
<dbReference type="Gene3D" id="3.40.50.300">
    <property type="entry name" value="P-loop containing nucleotide triphosphate hydrolases"/>
    <property type="match status" value="1"/>
</dbReference>
<evidence type="ECO:0000313" key="4">
    <source>
        <dbReference type="EMBL" id="EDR22167.1"/>
    </source>
</evidence>
<comment type="similarity">
    <text evidence="3">Belongs to the KTI12 family.</text>
</comment>
<organism evidence="5">
    <name type="scientific">Entamoeba dispar (strain ATCC PRA-260 / SAW760)</name>
    <dbReference type="NCBI Taxonomy" id="370354"/>
    <lineage>
        <taxon>Eukaryota</taxon>
        <taxon>Amoebozoa</taxon>
        <taxon>Evosea</taxon>
        <taxon>Archamoebae</taxon>
        <taxon>Mastigamoebida</taxon>
        <taxon>Entamoebidae</taxon>
        <taxon>Entamoeba</taxon>
    </lineage>
</organism>
<sequence>MPFVLISGYPCSGKTTFANQLVKYINENYPETPVELINEETLGILRQEAYKTMQTEDRMRTALKGQVLRFLNRETIVILDSLNYNKSFRYELKCHCKSIASTSVTISVTAPQEKCIEWNSQREEKYSDEMVVELIERYEVPLPSHKWDQPLFNIQPGEELPCKQICEILFNKFTGRINFSVKQDTVESSTTVTQIDAVTQDIIGVVMKVVNSPTFVGGDPIVVPQSSTRVVLPRKVSVAEINRVRRSFLKLIQQNLITLDNNGGDAFVAFLNSAFL</sequence>
<dbReference type="SUPFAM" id="SSF52540">
    <property type="entry name" value="P-loop containing nucleoside triphosphate hydrolases"/>
    <property type="match status" value="1"/>
</dbReference>
<reference evidence="5" key="1">
    <citation type="submission" date="2007-12" db="EMBL/GenBank/DDBJ databases">
        <title>Annotation of Entamoeba dispar SAW760.</title>
        <authorList>
            <person name="Lorenzi H."/>
            <person name="Inman J."/>
            <person name="Schobel S."/>
            <person name="Amedeo P."/>
            <person name="Caler E."/>
        </authorList>
    </citation>
    <scope>NUCLEOTIDE SEQUENCE [LARGE SCALE GENOMIC DNA]</scope>
    <source>
        <strain evidence="5">ATCC PRA-260 / SAW760</strain>
    </source>
</reference>
<evidence type="ECO:0000256" key="3">
    <source>
        <dbReference type="ARBA" id="ARBA00025768"/>
    </source>
</evidence>
<dbReference type="GeneID" id="5914114"/>
<dbReference type="RefSeq" id="XP_001741382.1">
    <property type="nucleotide sequence ID" value="XM_001741330.1"/>
</dbReference>
<proteinExistence type="inferred from homology"/>
<evidence type="ECO:0000256" key="2">
    <source>
        <dbReference type="ARBA" id="ARBA00022840"/>
    </source>
</evidence>
<evidence type="ECO:0000313" key="5">
    <source>
        <dbReference type="Proteomes" id="UP000008076"/>
    </source>
</evidence>
<dbReference type="Pfam" id="PF08433">
    <property type="entry name" value="KTI12"/>
    <property type="match status" value="1"/>
</dbReference>
<accession>B0ETI2</accession>
<dbReference type="GO" id="GO:0005524">
    <property type="term" value="F:ATP binding"/>
    <property type="evidence" value="ECO:0007669"/>
    <property type="project" value="UniProtKB-KW"/>
</dbReference>
<dbReference type="InterPro" id="IPR027417">
    <property type="entry name" value="P-loop_NTPase"/>
</dbReference>
<dbReference type="AlphaFoldDB" id="B0ETI2"/>
<dbReference type="OrthoDB" id="9972657at2759"/>
<protein>
    <submittedName>
        <fullName evidence="4">Uncharacterized protein</fullName>
    </submittedName>
</protein>
<keyword evidence="5" id="KW-1185">Reference proteome</keyword>
<gene>
    <name evidence="4" type="ORF">EDI_129200</name>
</gene>
<dbReference type="InterPro" id="IPR013641">
    <property type="entry name" value="KTI12/PSTK"/>
</dbReference>
<dbReference type="OMA" id="THSRWDK"/>
<dbReference type="eggNOG" id="KOG3062">
    <property type="taxonomic scope" value="Eukaryota"/>
</dbReference>
<dbReference type="PANTHER" id="PTHR12435">
    <property type="match status" value="1"/>
</dbReference>
<name>B0ETI2_ENTDS</name>
<dbReference type="EMBL" id="DS550801">
    <property type="protein sequence ID" value="EDR22167.1"/>
    <property type="molecule type" value="Genomic_DNA"/>
</dbReference>
<dbReference type="Proteomes" id="UP000008076">
    <property type="component" value="Unassembled WGS sequence"/>
</dbReference>
<keyword evidence="2" id="KW-0067">ATP-binding</keyword>
<dbReference type="KEGG" id="edi:EDI_129200"/>
<dbReference type="VEuPathDB" id="AmoebaDB:EDI_129200"/>